<dbReference type="SMART" id="SM00493">
    <property type="entry name" value="TOPRIM"/>
    <property type="match status" value="1"/>
</dbReference>
<dbReference type="EMBL" id="PFET01000002">
    <property type="protein sequence ID" value="PJE76243.1"/>
    <property type="molecule type" value="Genomic_DNA"/>
</dbReference>
<name>A0A2M8LFL1_9BACT</name>
<organism evidence="9 10">
    <name type="scientific">Candidatus Uhrbacteria bacterium CG10_big_fil_rev_8_21_14_0_10_48_11</name>
    <dbReference type="NCBI Taxonomy" id="1975037"/>
    <lineage>
        <taxon>Bacteria</taxon>
        <taxon>Candidatus Uhriibacteriota</taxon>
    </lineage>
</organism>
<feature type="domain" description="Toprim" evidence="8">
    <location>
        <begin position="80"/>
        <end position="175"/>
    </location>
</feature>
<keyword evidence="2 7" id="KW-0227">DNA damage</keyword>
<proteinExistence type="inferred from homology"/>
<accession>A0A2M8LFL1</accession>
<dbReference type="Pfam" id="PF21176">
    <property type="entry name" value="RecR_HhH"/>
    <property type="match status" value="1"/>
</dbReference>
<evidence type="ECO:0000256" key="4">
    <source>
        <dbReference type="ARBA" id="ARBA00022833"/>
    </source>
</evidence>
<evidence type="ECO:0000313" key="9">
    <source>
        <dbReference type="EMBL" id="PJE76243.1"/>
    </source>
</evidence>
<dbReference type="GO" id="GO:0006281">
    <property type="term" value="P:DNA repair"/>
    <property type="evidence" value="ECO:0007669"/>
    <property type="project" value="UniProtKB-UniRule"/>
</dbReference>
<dbReference type="InterPro" id="IPR034137">
    <property type="entry name" value="TOPRIM_RecR"/>
</dbReference>
<dbReference type="PANTHER" id="PTHR30446">
    <property type="entry name" value="RECOMBINATION PROTEIN RECR"/>
    <property type="match status" value="1"/>
</dbReference>
<dbReference type="PROSITE" id="PS50880">
    <property type="entry name" value="TOPRIM"/>
    <property type="match status" value="1"/>
</dbReference>
<dbReference type="Proteomes" id="UP000231152">
    <property type="component" value="Unassembled WGS sequence"/>
</dbReference>
<dbReference type="GO" id="GO:0008270">
    <property type="term" value="F:zinc ion binding"/>
    <property type="evidence" value="ECO:0007669"/>
    <property type="project" value="UniProtKB-KW"/>
</dbReference>
<gene>
    <name evidence="7" type="primary">recR</name>
    <name evidence="9" type="ORF">COV04_00625</name>
</gene>
<comment type="function">
    <text evidence="7">May play a role in DNA repair. It seems to be involved in an RecBC-independent recombinational process of DNA repair. It may act with RecF and RecO.</text>
</comment>
<reference evidence="9 10" key="1">
    <citation type="submission" date="2017-09" db="EMBL/GenBank/DDBJ databases">
        <title>Depth-based differentiation of microbial function through sediment-hosted aquifers and enrichment of novel symbionts in the deep terrestrial subsurface.</title>
        <authorList>
            <person name="Probst A.J."/>
            <person name="Ladd B."/>
            <person name="Jarett J.K."/>
            <person name="Geller-Mcgrath D.E."/>
            <person name="Sieber C.M."/>
            <person name="Emerson J.B."/>
            <person name="Anantharaman K."/>
            <person name="Thomas B.C."/>
            <person name="Malmstrom R."/>
            <person name="Stieglmeier M."/>
            <person name="Klingl A."/>
            <person name="Woyke T."/>
            <person name="Ryan C.M."/>
            <person name="Banfield J.F."/>
        </authorList>
    </citation>
    <scope>NUCLEOTIDE SEQUENCE [LARGE SCALE GENOMIC DNA]</scope>
    <source>
        <strain evidence="9">CG10_big_fil_rev_8_21_14_0_10_48_11</strain>
    </source>
</reference>
<keyword evidence="3 7" id="KW-0863">Zinc-finger</keyword>
<dbReference type="Pfam" id="PF13662">
    <property type="entry name" value="Toprim_4"/>
    <property type="match status" value="1"/>
</dbReference>
<sequence>MRYPAPVQRLVDAFLVLPGIGRRTAVRFAYSLVYGSKEDAIKLAKAIEELHPNLTRCQLCFSYSEKNPCAICVNSSREQDLLCVVADDRTISAIEQTGSYKGRYFVLGGVLNPVDGVSPAELELTALHRRMQEATIQEVFLAFDADTNGEATVSYLTQELRKYNAKITKPARGLPAGSRLEYADEVTLGAAILERRNGKNNDLS</sequence>
<keyword evidence="1 7" id="KW-0479">Metal-binding</keyword>
<dbReference type="AlphaFoldDB" id="A0A2M8LFL1"/>
<dbReference type="GO" id="GO:0006310">
    <property type="term" value="P:DNA recombination"/>
    <property type="evidence" value="ECO:0007669"/>
    <property type="project" value="UniProtKB-UniRule"/>
</dbReference>
<protein>
    <recommendedName>
        <fullName evidence="7">Recombination protein RecR</fullName>
    </recommendedName>
</protein>
<dbReference type="NCBIfam" id="TIGR00615">
    <property type="entry name" value="recR"/>
    <property type="match status" value="1"/>
</dbReference>
<dbReference type="Pfam" id="PF21175">
    <property type="entry name" value="RecR_C"/>
    <property type="match status" value="1"/>
</dbReference>
<dbReference type="SUPFAM" id="SSF111304">
    <property type="entry name" value="Recombination protein RecR"/>
    <property type="match status" value="1"/>
</dbReference>
<dbReference type="Gene3D" id="3.40.1360.10">
    <property type="match status" value="1"/>
</dbReference>
<dbReference type="InterPro" id="IPR006171">
    <property type="entry name" value="TOPRIM_dom"/>
</dbReference>
<dbReference type="HAMAP" id="MF_00017">
    <property type="entry name" value="RecR"/>
    <property type="match status" value="1"/>
</dbReference>
<dbReference type="Gene3D" id="1.10.8.420">
    <property type="entry name" value="RecR Domain 1"/>
    <property type="match status" value="1"/>
</dbReference>
<evidence type="ECO:0000256" key="5">
    <source>
        <dbReference type="ARBA" id="ARBA00023172"/>
    </source>
</evidence>
<dbReference type="InterPro" id="IPR000093">
    <property type="entry name" value="DNA_Rcmb_RecR"/>
</dbReference>
<dbReference type="Gene3D" id="6.10.250.240">
    <property type="match status" value="1"/>
</dbReference>
<evidence type="ECO:0000256" key="2">
    <source>
        <dbReference type="ARBA" id="ARBA00022763"/>
    </source>
</evidence>
<comment type="caution">
    <text evidence="9">The sequence shown here is derived from an EMBL/GenBank/DDBJ whole genome shotgun (WGS) entry which is preliminary data.</text>
</comment>
<evidence type="ECO:0000313" key="10">
    <source>
        <dbReference type="Proteomes" id="UP000231152"/>
    </source>
</evidence>
<keyword evidence="6 7" id="KW-0234">DNA repair</keyword>
<evidence type="ECO:0000256" key="7">
    <source>
        <dbReference type="HAMAP-Rule" id="MF_00017"/>
    </source>
</evidence>
<evidence type="ECO:0000256" key="6">
    <source>
        <dbReference type="ARBA" id="ARBA00023204"/>
    </source>
</evidence>
<evidence type="ECO:0000256" key="3">
    <source>
        <dbReference type="ARBA" id="ARBA00022771"/>
    </source>
</evidence>
<evidence type="ECO:0000256" key="1">
    <source>
        <dbReference type="ARBA" id="ARBA00022723"/>
    </source>
</evidence>
<evidence type="ECO:0000259" key="8">
    <source>
        <dbReference type="PROSITE" id="PS50880"/>
    </source>
</evidence>
<dbReference type="InterPro" id="IPR023627">
    <property type="entry name" value="Rcmb_RecR"/>
</dbReference>
<comment type="similarity">
    <text evidence="7">Belongs to the RecR family.</text>
</comment>
<feature type="zinc finger region" description="C4-type" evidence="7">
    <location>
        <begin position="57"/>
        <end position="72"/>
    </location>
</feature>
<keyword evidence="4 7" id="KW-0862">Zinc</keyword>
<dbReference type="GO" id="GO:0003677">
    <property type="term" value="F:DNA binding"/>
    <property type="evidence" value="ECO:0007669"/>
    <property type="project" value="UniProtKB-UniRule"/>
</dbReference>
<keyword evidence="5 7" id="KW-0233">DNA recombination</keyword>
<dbReference type="PANTHER" id="PTHR30446:SF0">
    <property type="entry name" value="RECOMBINATION PROTEIN RECR"/>
    <property type="match status" value="1"/>
</dbReference>
<dbReference type="CDD" id="cd01025">
    <property type="entry name" value="TOPRIM_recR"/>
    <property type="match status" value="1"/>
</dbReference>